<sequence length="346" mass="37677">MTASPSSQLQSDLHSAAAAALQDRRPILHHLNADTSWLLQIPRPDDDVKHSGRFYFNILIDPWLAGGQSDVANWFSQQFHATDSKVATVEAAEALLRNIEQLAAEAHPRRGRRRTNSVNKNAEVSLIDAVAISHEFSDHCHKETLMTVPPSVPVFATANAAKLIQSWSHFSSVQTTPAFGSAVTDWTTTPLSPLPSWLSIARITTPGNMLYYHSALLITYSPPQSDVAEAVIYTPHGIAPADLACIASASPPIQTLAFLHGLHDVHLPKAQLNLGAQNGLKAQRILKARYWIGTHDEVKRGGGVVSWFLGRRAWTVQEALEKEVGGGGMEGTNWCELGNGESRVLV</sequence>
<dbReference type="InterPro" id="IPR036866">
    <property type="entry name" value="RibonucZ/Hydroxyglut_hydro"/>
</dbReference>
<dbReference type="Proteomes" id="UP000799439">
    <property type="component" value="Unassembled WGS sequence"/>
</dbReference>
<evidence type="ECO:0000313" key="1">
    <source>
        <dbReference type="EMBL" id="KAF2155313.1"/>
    </source>
</evidence>
<gene>
    <name evidence="1" type="ORF">K461DRAFT_285302</name>
</gene>
<dbReference type="AlphaFoldDB" id="A0A9P4JA97"/>
<dbReference type="EMBL" id="ML996083">
    <property type="protein sequence ID" value="KAF2155313.1"/>
    <property type="molecule type" value="Genomic_DNA"/>
</dbReference>
<dbReference type="OrthoDB" id="9971601at2759"/>
<dbReference type="PANTHER" id="PTHR36142:SF2">
    <property type="entry name" value="METALLO-HYDROLASE_OXIDOREDUCTASE SUPERFAMILY PROTEIN"/>
    <property type="match status" value="1"/>
</dbReference>
<reference evidence="1" key="1">
    <citation type="journal article" date="2020" name="Stud. Mycol.">
        <title>101 Dothideomycetes genomes: a test case for predicting lifestyles and emergence of pathogens.</title>
        <authorList>
            <person name="Haridas S."/>
            <person name="Albert R."/>
            <person name="Binder M."/>
            <person name="Bloem J."/>
            <person name="Labutti K."/>
            <person name="Salamov A."/>
            <person name="Andreopoulos B."/>
            <person name="Baker S."/>
            <person name="Barry K."/>
            <person name="Bills G."/>
            <person name="Bluhm B."/>
            <person name="Cannon C."/>
            <person name="Castanera R."/>
            <person name="Culley D."/>
            <person name="Daum C."/>
            <person name="Ezra D."/>
            <person name="Gonzalez J."/>
            <person name="Henrissat B."/>
            <person name="Kuo A."/>
            <person name="Liang C."/>
            <person name="Lipzen A."/>
            <person name="Lutzoni F."/>
            <person name="Magnuson J."/>
            <person name="Mondo S."/>
            <person name="Nolan M."/>
            <person name="Ohm R."/>
            <person name="Pangilinan J."/>
            <person name="Park H.-J."/>
            <person name="Ramirez L."/>
            <person name="Alfaro M."/>
            <person name="Sun H."/>
            <person name="Tritt A."/>
            <person name="Yoshinaga Y."/>
            <person name="Zwiers L.-H."/>
            <person name="Turgeon B."/>
            <person name="Goodwin S."/>
            <person name="Spatafora J."/>
            <person name="Crous P."/>
            <person name="Grigoriev I."/>
        </authorList>
    </citation>
    <scope>NUCLEOTIDE SEQUENCE</scope>
    <source>
        <strain evidence="1">CBS 260.36</strain>
    </source>
</reference>
<organism evidence="1 2">
    <name type="scientific">Myriangium duriaei CBS 260.36</name>
    <dbReference type="NCBI Taxonomy" id="1168546"/>
    <lineage>
        <taxon>Eukaryota</taxon>
        <taxon>Fungi</taxon>
        <taxon>Dikarya</taxon>
        <taxon>Ascomycota</taxon>
        <taxon>Pezizomycotina</taxon>
        <taxon>Dothideomycetes</taxon>
        <taxon>Dothideomycetidae</taxon>
        <taxon>Myriangiales</taxon>
        <taxon>Myriangiaceae</taxon>
        <taxon>Myriangium</taxon>
    </lineage>
</organism>
<proteinExistence type="predicted"/>
<dbReference type="PANTHER" id="PTHR36142">
    <property type="entry name" value="METALLO-HYDROLASE/OXIDOREDUCTASE SUPERFAMILY PROTEIN"/>
    <property type="match status" value="1"/>
</dbReference>
<keyword evidence="2" id="KW-1185">Reference proteome</keyword>
<evidence type="ECO:0000313" key="2">
    <source>
        <dbReference type="Proteomes" id="UP000799439"/>
    </source>
</evidence>
<accession>A0A9P4JA97</accession>
<comment type="caution">
    <text evidence="1">The sequence shown here is derived from an EMBL/GenBank/DDBJ whole genome shotgun (WGS) entry which is preliminary data.</text>
</comment>
<dbReference type="Gene3D" id="3.60.15.10">
    <property type="entry name" value="Ribonuclease Z/Hydroxyacylglutathione hydrolase-like"/>
    <property type="match status" value="1"/>
</dbReference>
<protein>
    <submittedName>
        <fullName evidence="1">Uncharacterized protein</fullName>
    </submittedName>
</protein>
<name>A0A9P4JA97_9PEZI</name>